<proteinExistence type="predicted"/>
<keyword evidence="1 2" id="KW-0597">Phosphoprotein</keyword>
<dbReference type="Pfam" id="PF00072">
    <property type="entry name" value="Response_reg"/>
    <property type="match status" value="1"/>
</dbReference>
<dbReference type="InterPro" id="IPR050595">
    <property type="entry name" value="Bact_response_regulator"/>
</dbReference>
<dbReference type="Proteomes" id="UP001500037">
    <property type="component" value="Unassembled WGS sequence"/>
</dbReference>
<dbReference type="InterPro" id="IPR011006">
    <property type="entry name" value="CheY-like_superfamily"/>
</dbReference>
<accession>A0ABN1WLB4</accession>
<evidence type="ECO:0000259" key="3">
    <source>
        <dbReference type="PROSITE" id="PS50110"/>
    </source>
</evidence>
<gene>
    <name evidence="4" type="ORF">GCM10009665_49030</name>
</gene>
<dbReference type="EMBL" id="BAAALF010000100">
    <property type="protein sequence ID" value="GAA1252500.1"/>
    <property type="molecule type" value="Genomic_DNA"/>
</dbReference>
<feature type="domain" description="Response regulatory" evidence="3">
    <location>
        <begin position="4"/>
        <end position="119"/>
    </location>
</feature>
<sequence length="143" mass="15093">MSGRVLVVDDSEVIRQLIRVNLELEGFEVVTAADGAECLDVVQHIRPDVVTLDVMMPRLDGLRTAARLRATPATARLPIAIVSACTPADLDRGESVGVDGYLGKPFDPADLVALVHRLMRLRSGGAGKGGLTFGAGGVGEFRS</sequence>
<comment type="caution">
    <text evidence="4">The sequence shown here is derived from an EMBL/GenBank/DDBJ whole genome shotgun (WGS) entry which is preliminary data.</text>
</comment>
<organism evidence="4 5">
    <name type="scientific">Kitasatospora nipponensis</name>
    <dbReference type="NCBI Taxonomy" id="258049"/>
    <lineage>
        <taxon>Bacteria</taxon>
        <taxon>Bacillati</taxon>
        <taxon>Actinomycetota</taxon>
        <taxon>Actinomycetes</taxon>
        <taxon>Kitasatosporales</taxon>
        <taxon>Streptomycetaceae</taxon>
        <taxon>Kitasatospora</taxon>
    </lineage>
</organism>
<protein>
    <submittedName>
        <fullName evidence="4">Response regulator</fullName>
    </submittedName>
</protein>
<evidence type="ECO:0000256" key="2">
    <source>
        <dbReference type="PROSITE-ProRule" id="PRU00169"/>
    </source>
</evidence>
<feature type="modified residue" description="4-aspartylphosphate" evidence="2">
    <location>
        <position position="53"/>
    </location>
</feature>
<dbReference type="SMART" id="SM00448">
    <property type="entry name" value="REC"/>
    <property type="match status" value="1"/>
</dbReference>
<evidence type="ECO:0000256" key="1">
    <source>
        <dbReference type="ARBA" id="ARBA00022553"/>
    </source>
</evidence>
<keyword evidence="5" id="KW-1185">Reference proteome</keyword>
<name>A0ABN1WLB4_9ACTN</name>
<evidence type="ECO:0000313" key="5">
    <source>
        <dbReference type="Proteomes" id="UP001500037"/>
    </source>
</evidence>
<dbReference type="SUPFAM" id="SSF52172">
    <property type="entry name" value="CheY-like"/>
    <property type="match status" value="1"/>
</dbReference>
<dbReference type="PANTHER" id="PTHR44591">
    <property type="entry name" value="STRESS RESPONSE REGULATOR PROTEIN 1"/>
    <property type="match status" value="1"/>
</dbReference>
<dbReference type="PROSITE" id="PS50110">
    <property type="entry name" value="RESPONSE_REGULATORY"/>
    <property type="match status" value="1"/>
</dbReference>
<dbReference type="Gene3D" id="3.40.50.2300">
    <property type="match status" value="1"/>
</dbReference>
<dbReference type="RefSeq" id="WP_344444119.1">
    <property type="nucleotide sequence ID" value="NZ_BAAALF010000100.1"/>
</dbReference>
<dbReference type="PANTHER" id="PTHR44591:SF18">
    <property type="entry name" value="REGULATORY PROTEIN"/>
    <property type="match status" value="1"/>
</dbReference>
<evidence type="ECO:0000313" key="4">
    <source>
        <dbReference type="EMBL" id="GAA1252500.1"/>
    </source>
</evidence>
<dbReference type="InterPro" id="IPR001789">
    <property type="entry name" value="Sig_transdc_resp-reg_receiver"/>
</dbReference>
<reference evidence="4 5" key="1">
    <citation type="journal article" date="2019" name="Int. J. Syst. Evol. Microbiol.">
        <title>The Global Catalogue of Microorganisms (GCM) 10K type strain sequencing project: providing services to taxonomists for standard genome sequencing and annotation.</title>
        <authorList>
            <consortium name="The Broad Institute Genomics Platform"/>
            <consortium name="The Broad Institute Genome Sequencing Center for Infectious Disease"/>
            <person name="Wu L."/>
            <person name="Ma J."/>
        </authorList>
    </citation>
    <scope>NUCLEOTIDE SEQUENCE [LARGE SCALE GENOMIC DNA]</scope>
    <source>
        <strain evidence="4 5">JCM 13004</strain>
    </source>
</reference>